<organism evidence="1 2">
    <name type="scientific">Hymenobacter humi</name>
    <dbReference type="NCBI Taxonomy" id="1411620"/>
    <lineage>
        <taxon>Bacteria</taxon>
        <taxon>Pseudomonadati</taxon>
        <taxon>Bacteroidota</taxon>
        <taxon>Cytophagia</taxon>
        <taxon>Cytophagales</taxon>
        <taxon>Hymenobacteraceae</taxon>
        <taxon>Hymenobacter</taxon>
    </lineage>
</organism>
<reference evidence="2" key="1">
    <citation type="journal article" date="2019" name="Int. J. Syst. Evol. Microbiol.">
        <title>The Global Catalogue of Microorganisms (GCM) 10K type strain sequencing project: providing services to taxonomists for standard genome sequencing and annotation.</title>
        <authorList>
            <consortium name="The Broad Institute Genomics Platform"/>
            <consortium name="The Broad Institute Genome Sequencing Center for Infectious Disease"/>
            <person name="Wu L."/>
            <person name="Ma J."/>
        </authorList>
    </citation>
    <scope>NUCLEOTIDE SEQUENCE [LARGE SCALE GENOMIC DNA]</scope>
    <source>
        <strain evidence="2">JCM 19635</strain>
    </source>
</reference>
<sequence>MNVDANKKMLWQKTDTKSMAEYAYQYAHAPLFVDRREAVDAAAKEQTNPAARTILLAGLNDKFYSVRLGAIEPLKLEDKAVAKTFASALRKRAAIEKEPAVLSSLLTAIAKLKDKKDEKLFTKQLNSQSYNVQGAALRAFAAVQPAQAIARAKTYEDDSHGALTEAVMEVYAKNGSAAQWPYVRDKFDAARPQGKFNLMEPLAAMLGRLDDAAAVNEGITRLKDLGVKYKVYGADKPVIGLLQGVATAKAGKPAAAETQQAVEKAVAEIQAAK</sequence>
<protein>
    <recommendedName>
        <fullName evidence="3">HEAT repeat domain-containing protein</fullName>
    </recommendedName>
</protein>
<dbReference type="EMBL" id="JBHTEK010000001">
    <property type="protein sequence ID" value="MFC7668406.1"/>
    <property type="molecule type" value="Genomic_DNA"/>
</dbReference>
<gene>
    <name evidence="1" type="ORF">ACFQT0_14260</name>
</gene>
<dbReference type="Gene3D" id="1.25.10.10">
    <property type="entry name" value="Leucine-rich Repeat Variant"/>
    <property type="match status" value="1"/>
</dbReference>
<accession>A0ABW2U7G2</accession>
<evidence type="ECO:0000313" key="1">
    <source>
        <dbReference type="EMBL" id="MFC7668406.1"/>
    </source>
</evidence>
<dbReference type="InterPro" id="IPR016024">
    <property type="entry name" value="ARM-type_fold"/>
</dbReference>
<name>A0ABW2U7G2_9BACT</name>
<keyword evidence="2" id="KW-1185">Reference proteome</keyword>
<evidence type="ECO:0000313" key="2">
    <source>
        <dbReference type="Proteomes" id="UP001596513"/>
    </source>
</evidence>
<dbReference type="Proteomes" id="UP001596513">
    <property type="component" value="Unassembled WGS sequence"/>
</dbReference>
<dbReference type="SUPFAM" id="SSF48371">
    <property type="entry name" value="ARM repeat"/>
    <property type="match status" value="1"/>
</dbReference>
<proteinExistence type="predicted"/>
<dbReference type="InterPro" id="IPR011989">
    <property type="entry name" value="ARM-like"/>
</dbReference>
<dbReference type="RefSeq" id="WP_380203695.1">
    <property type="nucleotide sequence ID" value="NZ_JBHTEK010000001.1"/>
</dbReference>
<evidence type="ECO:0008006" key="3">
    <source>
        <dbReference type="Google" id="ProtNLM"/>
    </source>
</evidence>
<comment type="caution">
    <text evidence="1">The sequence shown here is derived from an EMBL/GenBank/DDBJ whole genome shotgun (WGS) entry which is preliminary data.</text>
</comment>